<evidence type="ECO:0000256" key="6">
    <source>
        <dbReference type="ARBA" id="ARBA00022679"/>
    </source>
</evidence>
<dbReference type="HAMAP" id="MF_01902">
    <property type="entry name" value="DNApol_error_prone"/>
    <property type="match status" value="1"/>
</dbReference>
<dbReference type="RefSeq" id="WP_231581208.1">
    <property type="nucleotide sequence ID" value="NZ_JACHEK010000004.1"/>
</dbReference>
<evidence type="ECO:0000256" key="11">
    <source>
        <dbReference type="ARBA" id="ARBA00023204"/>
    </source>
</evidence>
<comment type="subcellular location">
    <subcellularLocation>
        <location evidence="1">Cytoplasm</location>
    </subcellularLocation>
</comment>
<comment type="caution">
    <text evidence="14">The sequence shown here is derived from an EMBL/GenBank/DDBJ whole genome shotgun (WGS) entry which is preliminary data.</text>
</comment>
<keyword evidence="6 14" id="KW-0808">Transferase</keyword>
<dbReference type="EMBL" id="JACHEK010000004">
    <property type="protein sequence ID" value="MBB6144407.1"/>
    <property type="molecule type" value="Genomic_DNA"/>
</dbReference>
<feature type="domain" description="Polymerase/histidinol phosphatase N-terminal" evidence="13">
    <location>
        <begin position="4"/>
        <end position="71"/>
    </location>
</feature>
<dbReference type="PANTHER" id="PTHR32294">
    <property type="entry name" value="DNA POLYMERASE III SUBUNIT ALPHA"/>
    <property type="match status" value="1"/>
</dbReference>
<comment type="catalytic activity">
    <reaction evidence="12">
        <text>DNA(n) + a 2'-deoxyribonucleoside 5'-triphosphate = DNA(n+1) + diphosphate</text>
        <dbReference type="Rhea" id="RHEA:22508"/>
        <dbReference type="Rhea" id="RHEA-COMP:17339"/>
        <dbReference type="Rhea" id="RHEA-COMP:17340"/>
        <dbReference type="ChEBI" id="CHEBI:33019"/>
        <dbReference type="ChEBI" id="CHEBI:61560"/>
        <dbReference type="ChEBI" id="CHEBI:173112"/>
        <dbReference type="EC" id="2.7.7.7"/>
    </reaction>
</comment>
<keyword evidence="8" id="KW-0235">DNA replication</keyword>
<dbReference type="InterPro" id="IPR011708">
    <property type="entry name" value="DNA_pol3_alpha_NTPase_dom"/>
</dbReference>
<evidence type="ECO:0000313" key="15">
    <source>
        <dbReference type="Proteomes" id="UP000538666"/>
    </source>
</evidence>
<dbReference type="GO" id="GO:0005737">
    <property type="term" value="C:cytoplasm"/>
    <property type="evidence" value="ECO:0007669"/>
    <property type="project" value="UniProtKB-SubCell"/>
</dbReference>
<dbReference type="GO" id="GO:0008408">
    <property type="term" value="F:3'-5' exonuclease activity"/>
    <property type="evidence" value="ECO:0007669"/>
    <property type="project" value="InterPro"/>
</dbReference>
<evidence type="ECO:0000256" key="9">
    <source>
        <dbReference type="ARBA" id="ARBA00022763"/>
    </source>
</evidence>
<evidence type="ECO:0000256" key="3">
    <source>
        <dbReference type="ARBA" id="ARBA00012417"/>
    </source>
</evidence>
<keyword evidence="5" id="KW-0963">Cytoplasm</keyword>
<evidence type="ECO:0000256" key="1">
    <source>
        <dbReference type="ARBA" id="ARBA00004496"/>
    </source>
</evidence>
<dbReference type="Pfam" id="PF07733">
    <property type="entry name" value="DNA_pol3_alpha"/>
    <property type="match status" value="1"/>
</dbReference>
<dbReference type="NCBIfam" id="TIGR00594">
    <property type="entry name" value="polc"/>
    <property type="match status" value="1"/>
</dbReference>
<sequence length="1081" mass="121067">MQYVELHARSAFSFLEGASLPETLMARAAELQMPAMALLDRNGLYGAPRFHTTARKLGVRAHVGAEIAVADAGQRLRPPNYLPHQSLPEPVRLSVLAESRTGYQNLCRLITRYKLRAGKKAEGAALFSDVEEHHEGLICLTGGDEGPLAAALARGGAEGGRKEVERLVSIFGPENVYVEVQRHFDREEEWRNRAAIDIARSLKLPLLATNGVSHATAYEREVLDVLTAIRHKTTLDEAGRLLTVNAERHLRPSREMARLFYDHPEAVEHTSVLSSRLKFAMDDLGYEFPRYPVPDGQTMDSFLRKRTEEGLRARYLPKKDPALFARAQAQAERELRLIEQLGLAGYFLIVWDVVEFCRKNGILVQGRGSAANSVVCYALGITAVDPVGMNLLFERFLSEERGEWPDIDLDLPSGEKRELAIQYVYRRYGELGAAMCANVITYRGKSAARETGKVFGLDKETINQIAGNVSKFEFKRPDDTLENSFRAGGANLQHRRIRKCLELAYRLQDIPRHLGQHSGGMVICQGHLDSLVPLEHASMPGRVVTQWDKEDISDMKMIKVDFLGLGMMATMSDCRELVPRYYGESLDYGQLPQDAAVYRMLQNADTIGLFQVESPAQMSALVRNFPEVFYDLVVQVAIIRPGPIVGKMANPYMLRRRGKQQITYPHPLLIPVLERTLGVPLFQEQLIRIAMVIADFSGGEAEELRRAMGMRRSKDKMQQLEAKLTAGMTRKGVDPAAQKLIIQAISSFALYGFPESHAASFALLAYASAYLKHRYLAAFLCALLNNQPMGFYHPATLVKDAQRHGLKMRHIDVQHSDWKCTLERLPEQEASRFKDPFAVRLGLVYARGIRRQAGEAIVRARSVGPFTSVYDLARRVPQLRRQELVTLAQIGALNSLGENIHRRDALWQAEYAGRPSGELFKDIPEEQEHWKSTPLFQMTTKERLAADYQGTGLTVGPHPMSYHRDRLARTGTVSASALKRLPNGQRARIAGFVISRQMPGTAKGFFFLSIEDETGVSRAIIDPEMFDKHRALLSQGRFLQVEGLLQNMDNDISLKAFDVMPLAIDDMEYGRTTSTGVLGAA</sequence>
<evidence type="ECO:0000256" key="12">
    <source>
        <dbReference type="ARBA" id="ARBA00049244"/>
    </source>
</evidence>
<dbReference type="Gene3D" id="1.10.150.870">
    <property type="match status" value="1"/>
</dbReference>
<dbReference type="SMART" id="SM00481">
    <property type="entry name" value="POLIIIAc"/>
    <property type="match status" value="1"/>
</dbReference>
<dbReference type="InterPro" id="IPR040982">
    <property type="entry name" value="DNA_pol3_finger"/>
</dbReference>
<evidence type="ECO:0000259" key="13">
    <source>
        <dbReference type="SMART" id="SM00481"/>
    </source>
</evidence>
<name>A0A841JVB5_9BACT</name>
<evidence type="ECO:0000256" key="5">
    <source>
        <dbReference type="ARBA" id="ARBA00022490"/>
    </source>
</evidence>
<evidence type="ECO:0000256" key="10">
    <source>
        <dbReference type="ARBA" id="ARBA00022932"/>
    </source>
</evidence>
<dbReference type="GO" id="GO:0003676">
    <property type="term" value="F:nucleic acid binding"/>
    <property type="evidence" value="ECO:0007669"/>
    <property type="project" value="InterPro"/>
</dbReference>
<dbReference type="PANTHER" id="PTHR32294:SF4">
    <property type="entry name" value="ERROR-PRONE DNA POLYMERASE"/>
    <property type="match status" value="1"/>
</dbReference>
<dbReference type="Pfam" id="PF14579">
    <property type="entry name" value="HHH_6"/>
    <property type="match status" value="1"/>
</dbReference>
<dbReference type="InterPro" id="IPR004805">
    <property type="entry name" value="DnaE2/DnaE/PolC"/>
</dbReference>
<keyword evidence="10" id="KW-0239">DNA-directed DNA polymerase</keyword>
<evidence type="ECO:0000256" key="4">
    <source>
        <dbReference type="ARBA" id="ARBA00017273"/>
    </source>
</evidence>
<proteinExistence type="inferred from homology"/>
<dbReference type="Proteomes" id="UP000538666">
    <property type="component" value="Unassembled WGS sequence"/>
</dbReference>
<dbReference type="Gene3D" id="3.20.20.140">
    <property type="entry name" value="Metal-dependent hydrolases"/>
    <property type="match status" value="1"/>
</dbReference>
<dbReference type="GO" id="GO:0006281">
    <property type="term" value="P:DNA repair"/>
    <property type="evidence" value="ECO:0007669"/>
    <property type="project" value="UniProtKB-KW"/>
</dbReference>
<dbReference type="CDD" id="cd04485">
    <property type="entry name" value="DnaE_OBF"/>
    <property type="match status" value="1"/>
</dbReference>
<evidence type="ECO:0000256" key="7">
    <source>
        <dbReference type="ARBA" id="ARBA00022695"/>
    </source>
</evidence>
<keyword evidence="7 14" id="KW-0548">Nucleotidyltransferase</keyword>
<accession>A0A841JVB5</accession>
<evidence type="ECO:0000313" key="14">
    <source>
        <dbReference type="EMBL" id="MBB6144407.1"/>
    </source>
</evidence>
<dbReference type="Pfam" id="PF01336">
    <property type="entry name" value="tRNA_anti-codon"/>
    <property type="match status" value="1"/>
</dbReference>
<protein>
    <recommendedName>
        <fullName evidence="4">Error-prone DNA polymerase</fullName>
        <ecNumber evidence="3">2.7.7.7</ecNumber>
    </recommendedName>
</protein>
<keyword evidence="15" id="KW-1185">Reference proteome</keyword>
<organism evidence="14 15">
    <name type="scientific">Silvibacterium bohemicum</name>
    <dbReference type="NCBI Taxonomy" id="1577686"/>
    <lineage>
        <taxon>Bacteria</taxon>
        <taxon>Pseudomonadati</taxon>
        <taxon>Acidobacteriota</taxon>
        <taxon>Terriglobia</taxon>
        <taxon>Terriglobales</taxon>
        <taxon>Acidobacteriaceae</taxon>
        <taxon>Silvibacterium</taxon>
    </lineage>
</organism>
<comment type="similarity">
    <text evidence="2">Belongs to the DNA polymerase type-C family. DnaE2 subfamily.</text>
</comment>
<dbReference type="GO" id="GO:0006260">
    <property type="term" value="P:DNA replication"/>
    <property type="evidence" value="ECO:0007669"/>
    <property type="project" value="UniProtKB-KW"/>
</dbReference>
<keyword evidence="11" id="KW-0234">DNA repair</keyword>
<dbReference type="InterPro" id="IPR004365">
    <property type="entry name" value="NA-bd_OB_tRNA"/>
</dbReference>
<dbReference type="GO" id="GO:0003887">
    <property type="term" value="F:DNA-directed DNA polymerase activity"/>
    <property type="evidence" value="ECO:0007669"/>
    <property type="project" value="UniProtKB-KW"/>
</dbReference>
<evidence type="ECO:0000256" key="8">
    <source>
        <dbReference type="ARBA" id="ARBA00022705"/>
    </source>
</evidence>
<dbReference type="Pfam" id="PF17657">
    <property type="entry name" value="DNA_pol3_finger"/>
    <property type="match status" value="1"/>
</dbReference>
<dbReference type="InterPro" id="IPR029460">
    <property type="entry name" value="DNAPol_HHH"/>
</dbReference>
<gene>
    <name evidence="14" type="ORF">HNQ77_002359</name>
</gene>
<dbReference type="AlphaFoldDB" id="A0A841JVB5"/>
<dbReference type="InterPro" id="IPR023073">
    <property type="entry name" value="DnaE2"/>
</dbReference>
<keyword evidence="9" id="KW-0227">DNA damage</keyword>
<dbReference type="Pfam" id="PF02811">
    <property type="entry name" value="PHP"/>
    <property type="match status" value="1"/>
</dbReference>
<dbReference type="InterPro" id="IPR003141">
    <property type="entry name" value="Pol/His_phosphatase_N"/>
</dbReference>
<dbReference type="EC" id="2.7.7.7" evidence="3"/>
<dbReference type="NCBIfam" id="NF004225">
    <property type="entry name" value="PRK05672.1"/>
    <property type="match status" value="1"/>
</dbReference>
<evidence type="ECO:0000256" key="2">
    <source>
        <dbReference type="ARBA" id="ARBA00007391"/>
    </source>
</evidence>
<reference evidence="14 15" key="1">
    <citation type="submission" date="2020-08" db="EMBL/GenBank/DDBJ databases">
        <title>Genomic Encyclopedia of Type Strains, Phase IV (KMG-IV): sequencing the most valuable type-strain genomes for metagenomic binning, comparative biology and taxonomic classification.</title>
        <authorList>
            <person name="Goeker M."/>
        </authorList>
    </citation>
    <scope>NUCLEOTIDE SEQUENCE [LARGE SCALE GENOMIC DNA]</scope>
    <source>
        <strain evidence="14 15">DSM 103733</strain>
    </source>
</reference>
<dbReference type="InterPro" id="IPR004013">
    <property type="entry name" value="PHP_dom"/>
</dbReference>